<dbReference type="EMBL" id="LWMS01000016">
    <property type="protein sequence ID" value="PWL08463.1"/>
    <property type="molecule type" value="Genomic_DNA"/>
</dbReference>
<dbReference type="Pfam" id="PF03109">
    <property type="entry name" value="ABC1"/>
    <property type="match status" value="1"/>
</dbReference>
<evidence type="ECO:0000256" key="2">
    <source>
        <dbReference type="SAM" id="Phobius"/>
    </source>
</evidence>
<reference evidence="5 7" key="1">
    <citation type="submission" date="2016-04" db="EMBL/GenBank/DDBJ databases">
        <title>Genome sequence of Methanosphaera cuniculi DSM 4103.</title>
        <authorList>
            <person name="Poehlein A."/>
            <person name="Seedorf H."/>
            <person name="Daniel R."/>
        </authorList>
    </citation>
    <scope>NUCLEOTIDE SEQUENCE [LARGE SCALE GENOMIC DNA]</scope>
    <source>
        <strain evidence="5 7">DSM 4103</strain>
    </source>
</reference>
<dbReference type="SUPFAM" id="SSF56112">
    <property type="entry name" value="Protein kinase-like (PK-like)"/>
    <property type="match status" value="1"/>
</dbReference>
<dbReference type="CDD" id="cd05121">
    <property type="entry name" value="ABC1_ADCK3-like"/>
    <property type="match status" value="1"/>
</dbReference>
<keyword evidence="2" id="KW-1133">Transmembrane helix</keyword>
<dbReference type="PANTHER" id="PTHR10566:SF113">
    <property type="entry name" value="PROTEIN ACTIVITY OF BC1 COMPLEX KINASE 7, CHLOROPLASTIC"/>
    <property type="match status" value="1"/>
</dbReference>
<evidence type="ECO:0000313" key="4">
    <source>
        <dbReference type="EMBL" id="PAV07230.1"/>
    </source>
</evidence>
<evidence type="ECO:0000256" key="1">
    <source>
        <dbReference type="ARBA" id="ARBA00009670"/>
    </source>
</evidence>
<dbReference type="RefSeq" id="WP_095608897.1">
    <property type="nucleotide sequence ID" value="NZ_CAUHCB010000010.1"/>
</dbReference>
<organism evidence="4 6">
    <name type="scientific">Methanosphaera cuniculi</name>
    <dbReference type="NCBI Taxonomy" id="1077256"/>
    <lineage>
        <taxon>Archaea</taxon>
        <taxon>Methanobacteriati</taxon>
        <taxon>Methanobacteriota</taxon>
        <taxon>Methanomada group</taxon>
        <taxon>Methanobacteria</taxon>
        <taxon>Methanobacteriales</taxon>
        <taxon>Methanobacteriaceae</taxon>
        <taxon>Methanosphaera</taxon>
    </lineage>
</organism>
<dbReference type="AlphaFoldDB" id="A0A2A2HD34"/>
<evidence type="ECO:0000259" key="3">
    <source>
        <dbReference type="PROSITE" id="PS50011"/>
    </source>
</evidence>
<dbReference type="Proteomes" id="UP000246004">
    <property type="component" value="Unassembled WGS sequence"/>
</dbReference>
<reference evidence="4 6" key="2">
    <citation type="journal article" date="2017" name="BMC Genomics">
        <title>Genomic analysis of methanogenic archaea reveals a shift towards energy conservation.</title>
        <authorList>
            <person name="Gilmore S.P."/>
            <person name="Henske J.K."/>
            <person name="Sexton J.A."/>
            <person name="Solomon K.V."/>
            <person name="Seppala S."/>
            <person name="Yoo J.I."/>
            <person name="Huyett L.M."/>
            <person name="Pressman A."/>
            <person name="Cogan J.Z."/>
            <person name="Kivenson V."/>
            <person name="Peng X."/>
            <person name="Tan Y."/>
            <person name="Valentine D.L."/>
            <person name="O'Malley M.A."/>
        </authorList>
    </citation>
    <scope>NUCLEOTIDE SEQUENCE [LARGE SCALE GENOMIC DNA]</scope>
    <source>
        <strain evidence="4 6">1R-7</strain>
    </source>
</reference>
<dbReference type="PROSITE" id="PS50011">
    <property type="entry name" value="PROTEIN_KINASE_DOM"/>
    <property type="match status" value="1"/>
</dbReference>
<dbReference type="OrthoDB" id="8087at2157"/>
<evidence type="ECO:0000313" key="7">
    <source>
        <dbReference type="Proteomes" id="UP000246004"/>
    </source>
</evidence>
<sequence length="550" mass="62301">MAIESTKRDITRMNEILSVLIKYGFGNFVNRDLRSKYKIFSKVAPEAKEYDSNTRLRLVFQELGTTFIKLGQTLSTFPNLVGYDMAQELAKLQEAAPVTPYSEVEEVIEDEFGKPVDEIFEDFTKEPVASASIGQVHKAFYKNILVAVKVQHPHIQETIATDIRLMKKVAPYLNNVDTLKSYNIPAIIKVFEKDMRNELNYTIEAMNAVHMKDLLKKDEVYIPDIYLEASTSRVLTMEFLDGVSLSKVFDAPDSDYDKKKIATMGADSYIKQILIYGFYHADPHPGNIFVLDRDIVAFVDFGMMGHLSNDLRDDLANLFIFISQGDAQLLTKQLYYMGIIKDKNDFNDVQDEIIHVLDRYYGAQFNDISSVMRELVESNVLKDYGVVIPRDLMMVVRTITMVYDFGNELDSSFNTTEILKPYAKKLVLNKFSPKNIERQSHEFSMDLDYISKKIPNSIMNLLNIVSDDGQIKLSLASNELDSLNNIFTRIVNELVLAIIIAAIIVGSSLILHADIGFKLFGYSAIGLVGFLFSAILGGVLIILILTRGNY</sequence>
<evidence type="ECO:0000313" key="5">
    <source>
        <dbReference type="EMBL" id="PWL08463.1"/>
    </source>
</evidence>
<comment type="similarity">
    <text evidence="1">Belongs to the protein kinase superfamily. ADCK protein kinase family.</text>
</comment>
<dbReference type="GO" id="GO:0005524">
    <property type="term" value="F:ATP binding"/>
    <property type="evidence" value="ECO:0007669"/>
    <property type="project" value="InterPro"/>
</dbReference>
<dbReference type="EMBL" id="LMVN01000021">
    <property type="protein sequence ID" value="PAV07230.1"/>
    <property type="molecule type" value="Genomic_DNA"/>
</dbReference>
<feature type="domain" description="Protein kinase" evidence="3">
    <location>
        <begin position="122"/>
        <end position="450"/>
    </location>
</feature>
<dbReference type="GO" id="GO:0004672">
    <property type="term" value="F:protein kinase activity"/>
    <property type="evidence" value="ECO:0007669"/>
    <property type="project" value="InterPro"/>
</dbReference>
<keyword evidence="2" id="KW-0472">Membrane</keyword>
<dbReference type="PANTHER" id="PTHR10566">
    <property type="entry name" value="CHAPERONE-ACTIVITY OF BC1 COMPLEX CABC1 -RELATED"/>
    <property type="match status" value="1"/>
</dbReference>
<protein>
    <recommendedName>
        <fullName evidence="3">Protein kinase domain-containing protein</fullName>
    </recommendedName>
</protein>
<gene>
    <name evidence="5" type="primary">ubiB</name>
    <name evidence="4" type="ORF">ASJ82_06045</name>
    <name evidence="5" type="ORF">MSCUN_06220</name>
</gene>
<evidence type="ECO:0000313" key="6">
    <source>
        <dbReference type="Proteomes" id="UP000217528"/>
    </source>
</evidence>
<dbReference type="InterPro" id="IPR004147">
    <property type="entry name" value="ABC1_dom"/>
</dbReference>
<feature type="transmembrane region" description="Helical" evidence="2">
    <location>
        <begin position="494"/>
        <end position="513"/>
    </location>
</feature>
<name>A0A2A2HD34_9EURY</name>
<dbReference type="InterPro" id="IPR000719">
    <property type="entry name" value="Prot_kinase_dom"/>
</dbReference>
<comment type="caution">
    <text evidence="4">The sequence shown here is derived from an EMBL/GenBank/DDBJ whole genome shotgun (WGS) entry which is preliminary data.</text>
</comment>
<accession>A0A2A2HD34</accession>
<dbReference type="Proteomes" id="UP000217528">
    <property type="component" value="Unassembled WGS sequence"/>
</dbReference>
<feature type="transmembrane region" description="Helical" evidence="2">
    <location>
        <begin position="519"/>
        <end position="545"/>
    </location>
</feature>
<dbReference type="InterPro" id="IPR050154">
    <property type="entry name" value="UbiB_kinase"/>
</dbReference>
<keyword evidence="5" id="KW-0808">Transferase</keyword>
<dbReference type="InterPro" id="IPR011009">
    <property type="entry name" value="Kinase-like_dom_sf"/>
</dbReference>
<proteinExistence type="inferred from homology"/>
<keyword evidence="2" id="KW-0812">Transmembrane</keyword>
<keyword evidence="6" id="KW-1185">Reference proteome</keyword>